<dbReference type="Proteomes" id="UP001211689">
    <property type="component" value="Unassembled WGS sequence"/>
</dbReference>
<organism evidence="2 3">
    <name type="scientific">Metapseudomonas resinovorans</name>
    <name type="common">Pseudomonas resinovorans</name>
    <dbReference type="NCBI Taxonomy" id="53412"/>
    <lineage>
        <taxon>Bacteria</taxon>
        <taxon>Pseudomonadati</taxon>
        <taxon>Pseudomonadota</taxon>
        <taxon>Gammaproteobacteria</taxon>
        <taxon>Pseudomonadales</taxon>
        <taxon>Pseudomonadaceae</taxon>
        <taxon>Metapseudomonas</taxon>
    </lineage>
</organism>
<keyword evidence="3" id="KW-1185">Reference proteome</keyword>
<name>A0ABT4Y6U8_METRE</name>
<sequence length="68" mass="7517">MDFQRRMAVLAGLAVSTAAVLWAASFPCADLQTAAHNNGHAFEADWCKAPLMVRRVVLQLLDLIEEDF</sequence>
<dbReference type="RefSeq" id="WP_271471295.1">
    <property type="nucleotide sequence ID" value="NZ_JANEWF010000018.1"/>
</dbReference>
<protein>
    <submittedName>
        <fullName evidence="2">Uncharacterized protein</fullName>
    </submittedName>
</protein>
<feature type="chain" id="PRO_5047491326" evidence="1">
    <location>
        <begin position="24"/>
        <end position="68"/>
    </location>
</feature>
<accession>A0ABT4Y6U8</accession>
<gene>
    <name evidence="2" type="ORF">NNO07_16100</name>
</gene>
<keyword evidence="1" id="KW-0732">Signal</keyword>
<feature type="signal peptide" evidence="1">
    <location>
        <begin position="1"/>
        <end position="23"/>
    </location>
</feature>
<dbReference type="EMBL" id="JANEWF010000018">
    <property type="protein sequence ID" value="MDA8484595.1"/>
    <property type="molecule type" value="Genomic_DNA"/>
</dbReference>
<proteinExistence type="predicted"/>
<comment type="caution">
    <text evidence="2">The sequence shown here is derived from an EMBL/GenBank/DDBJ whole genome shotgun (WGS) entry which is preliminary data.</text>
</comment>
<evidence type="ECO:0000313" key="3">
    <source>
        <dbReference type="Proteomes" id="UP001211689"/>
    </source>
</evidence>
<evidence type="ECO:0000313" key="2">
    <source>
        <dbReference type="EMBL" id="MDA8484595.1"/>
    </source>
</evidence>
<reference evidence="2 3" key="1">
    <citation type="submission" date="2022-07" db="EMBL/GenBank/DDBJ databases">
        <title>Genome Analysis of Selected Gammaproteobacteria from Nigerian Food snails.</title>
        <authorList>
            <person name="Okafor A.C."/>
        </authorList>
    </citation>
    <scope>NUCLEOTIDE SEQUENCE [LARGE SCALE GENOMIC DNA]</scope>
    <source>
        <strain evidence="2 3">Awg 2</strain>
    </source>
</reference>
<evidence type="ECO:0000256" key="1">
    <source>
        <dbReference type="SAM" id="SignalP"/>
    </source>
</evidence>